<organism evidence="1 2">
    <name type="scientific">Enterococcus sulfureus ATCC 49903</name>
    <dbReference type="NCBI Taxonomy" id="1140003"/>
    <lineage>
        <taxon>Bacteria</taxon>
        <taxon>Bacillati</taxon>
        <taxon>Bacillota</taxon>
        <taxon>Bacilli</taxon>
        <taxon>Lactobacillales</taxon>
        <taxon>Enterococcaceae</taxon>
        <taxon>Enterococcus</taxon>
    </lineage>
</organism>
<name>S0KR15_9ENTE</name>
<dbReference type="eggNOG" id="ENOG5033N89">
    <property type="taxonomic scope" value="Bacteria"/>
</dbReference>
<comment type="caution">
    <text evidence="1">The sequence shown here is derived from an EMBL/GenBank/DDBJ whole genome shotgun (WGS) entry which is preliminary data.</text>
</comment>
<dbReference type="InterPro" id="IPR021351">
    <property type="entry name" value="DUF2969"/>
</dbReference>
<evidence type="ECO:0008006" key="3">
    <source>
        <dbReference type="Google" id="ProtNLM"/>
    </source>
</evidence>
<dbReference type="PATRIC" id="fig|1140003.3.peg.1279"/>
<reference evidence="1 2" key="1">
    <citation type="submission" date="2013-03" db="EMBL/GenBank/DDBJ databases">
        <title>The Genome Sequence of Enterococcus sulfureus ATCC_49903 (PacBio/Illumina hybrid assembly).</title>
        <authorList>
            <consortium name="The Broad Institute Genomics Platform"/>
            <consortium name="The Broad Institute Genome Sequencing Center for Infectious Disease"/>
            <person name="Earl A."/>
            <person name="Russ C."/>
            <person name="Gilmore M."/>
            <person name="Surin D."/>
            <person name="Walker B."/>
            <person name="Young S."/>
            <person name="Zeng Q."/>
            <person name="Gargeya S."/>
            <person name="Fitzgerald M."/>
            <person name="Haas B."/>
            <person name="Abouelleil A."/>
            <person name="Allen A.W."/>
            <person name="Alvarado L."/>
            <person name="Arachchi H.M."/>
            <person name="Berlin A.M."/>
            <person name="Chapman S.B."/>
            <person name="Gainer-Dewar J."/>
            <person name="Goldberg J."/>
            <person name="Griggs A."/>
            <person name="Gujja S."/>
            <person name="Hansen M."/>
            <person name="Howarth C."/>
            <person name="Imamovic A."/>
            <person name="Ireland A."/>
            <person name="Larimer J."/>
            <person name="McCowan C."/>
            <person name="Murphy C."/>
            <person name="Pearson M."/>
            <person name="Poon T.W."/>
            <person name="Priest M."/>
            <person name="Roberts A."/>
            <person name="Saif S."/>
            <person name="Shea T."/>
            <person name="Sisk P."/>
            <person name="Sykes S."/>
            <person name="Wortman J."/>
            <person name="Nusbaum C."/>
            <person name="Birren B."/>
        </authorList>
    </citation>
    <scope>NUCLEOTIDE SEQUENCE [LARGE SCALE GENOMIC DNA]</scope>
    <source>
        <strain evidence="1 2">ATCC 49903</strain>
    </source>
</reference>
<dbReference type="EMBL" id="ASWO01000005">
    <property type="protein sequence ID" value="EOT83633.1"/>
    <property type="molecule type" value="Genomic_DNA"/>
</dbReference>
<sequence length="76" mass="8866">MKKNKETEIRMEETTKTIQGTTYEVATLMLGKKTIGEILVYAPKEFQVFVREEHIGSAKTMDDAVELFIRQWNLQE</sequence>
<keyword evidence="2" id="KW-1185">Reference proteome</keyword>
<dbReference type="RefSeq" id="WP_016185773.1">
    <property type="nucleotide sequence ID" value="NZ_ASWO01000005.1"/>
</dbReference>
<dbReference type="AlphaFoldDB" id="S0KR15"/>
<proteinExistence type="predicted"/>
<dbReference type="Pfam" id="PF11184">
    <property type="entry name" value="DUF2969"/>
    <property type="match status" value="1"/>
</dbReference>
<accession>S0KR15</accession>
<protein>
    <recommendedName>
        <fullName evidence="3">DUF2969 domain-containing protein</fullName>
    </recommendedName>
</protein>
<gene>
    <name evidence="1" type="ORF">I573_01356</name>
</gene>
<evidence type="ECO:0000313" key="2">
    <source>
        <dbReference type="Proteomes" id="UP000015961"/>
    </source>
</evidence>
<dbReference type="OrthoDB" id="2151809at2"/>
<dbReference type="STRING" id="1140003.OMY_01324"/>
<evidence type="ECO:0000313" key="1">
    <source>
        <dbReference type="EMBL" id="EOT83633.1"/>
    </source>
</evidence>
<dbReference type="Proteomes" id="UP000015961">
    <property type="component" value="Unassembled WGS sequence"/>
</dbReference>